<keyword evidence="2" id="KW-1185">Reference proteome</keyword>
<dbReference type="RefSeq" id="WP_215795168.1">
    <property type="nucleotide sequence ID" value="NZ_JAHKKG010000016.1"/>
</dbReference>
<accession>A0ABS5Z3L5</accession>
<name>A0ABS5Z3L5_9ACTN</name>
<dbReference type="Proteomes" id="UP001519654">
    <property type="component" value="Unassembled WGS sequence"/>
</dbReference>
<organism evidence="1 2">
    <name type="scientific">Paractinoplanes bogorensis</name>
    <dbReference type="NCBI Taxonomy" id="1610840"/>
    <lineage>
        <taxon>Bacteria</taxon>
        <taxon>Bacillati</taxon>
        <taxon>Actinomycetota</taxon>
        <taxon>Actinomycetes</taxon>
        <taxon>Micromonosporales</taxon>
        <taxon>Micromonosporaceae</taxon>
        <taxon>Paractinoplanes</taxon>
    </lineage>
</organism>
<reference evidence="1 2" key="1">
    <citation type="submission" date="2021-06" db="EMBL/GenBank/DDBJ databases">
        <title>Actinoplanes lichenicola sp. nov., and Actinoplanes ovalisporus sp. nov., isolated from lichen in Thailand.</title>
        <authorList>
            <person name="Saeng-In P."/>
            <person name="Kanchanasin P."/>
            <person name="Yuki M."/>
            <person name="Kudo T."/>
            <person name="Ohkuma M."/>
            <person name="Phongsopitanun W."/>
            <person name="Tanasupawat S."/>
        </authorList>
    </citation>
    <scope>NUCLEOTIDE SEQUENCE [LARGE SCALE GENOMIC DNA]</scope>
    <source>
        <strain evidence="1 2">NBRC 110975</strain>
    </source>
</reference>
<sequence>MSVVYDVYGLAEAILGDEPGRLADVLGITWEEHDSDYRGRYFHASGPPAVGGELILQSNDLRDETGDYFQLPGFPDYRHLLLVNESAHPDEVRERLSALPQWRFLRRRELD</sequence>
<evidence type="ECO:0000313" key="1">
    <source>
        <dbReference type="EMBL" id="MBU2669951.1"/>
    </source>
</evidence>
<dbReference type="EMBL" id="JAHKKG010000016">
    <property type="protein sequence ID" value="MBU2669951.1"/>
    <property type="molecule type" value="Genomic_DNA"/>
</dbReference>
<proteinExistence type="predicted"/>
<evidence type="ECO:0008006" key="3">
    <source>
        <dbReference type="Google" id="ProtNLM"/>
    </source>
</evidence>
<gene>
    <name evidence="1" type="ORF">KOI35_41230</name>
</gene>
<comment type="caution">
    <text evidence="1">The sequence shown here is derived from an EMBL/GenBank/DDBJ whole genome shotgun (WGS) entry which is preliminary data.</text>
</comment>
<protein>
    <recommendedName>
        <fullName evidence="3">YCII-related domain-containing protein</fullName>
    </recommendedName>
</protein>
<evidence type="ECO:0000313" key="2">
    <source>
        <dbReference type="Proteomes" id="UP001519654"/>
    </source>
</evidence>